<comment type="caution">
    <text evidence="1">The sequence shown here is derived from an EMBL/GenBank/DDBJ whole genome shotgun (WGS) entry which is preliminary data.</text>
</comment>
<protein>
    <submittedName>
        <fullName evidence="1">Uncharacterized protein</fullName>
    </submittedName>
</protein>
<evidence type="ECO:0000313" key="2">
    <source>
        <dbReference type="Proteomes" id="UP000265520"/>
    </source>
</evidence>
<sequence>MRVLLPQPSQLLPQVPRLELHVQASASSHPELWGLLQISNHLFSGYGPIGRLARCSNNVMNICPFK</sequence>
<evidence type="ECO:0000313" key="1">
    <source>
        <dbReference type="EMBL" id="MCI55160.1"/>
    </source>
</evidence>
<dbReference type="EMBL" id="LXQA010491641">
    <property type="protein sequence ID" value="MCI55160.1"/>
    <property type="molecule type" value="Genomic_DNA"/>
</dbReference>
<proteinExistence type="predicted"/>
<reference evidence="1 2" key="1">
    <citation type="journal article" date="2018" name="Front. Plant Sci.">
        <title>Red Clover (Trifolium pratense) and Zigzag Clover (T. medium) - A Picture of Genomic Similarities and Differences.</title>
        <authorList>
            <person name="Dluhosova J."/>
            <person name="Istvanek J."/>
            <person name="Nedelnik J."/>
            <person name="Repkova J."/>
        </authorList>
    </citation>
    <scope>NUCLEOTIDE SEQUENCE [LARGE SCALE GENOMIC DNA]</scope>
    <source>
        <strain evidence="2">cv. 10/8</strain>
        <tissue evidence="1">Leaf</tissue>
    </source>
</reference>
<organism evidence="1 2">
    <name type="scientific">Trifolium medium</name>
    <dbReference type="NCBI Taxonomy" id="97028"/>
    <lineage>
        <taxon>Eukaryota</taxon>
        <taxon>Viridiplantae</taxon>
        <taxon>Streptophyta</taxon>
        <taxon>Embryophyta</taxon>
        <taxon>Tracheophyta</taxon>
        <taxon>Spermatophyta</taxon>
        <taxon>Magnoliopsida</taxon>
        <taxon>eudicotyledons</taxon>
        <taxon>Gunneridae</taxon>
        <taxon>Pentapetalae</taxon>
        <taxon>rosids</taxon>
        <taxon>fabids</taxon>
        <taxon>Fabales</taxon>
        <taxon>Fabaceae</taxon>
        <taxon>Papilionoideae</taxon>
        <taxon>50 kb inversion clade</taxon>
        <taxon>NPAAA clade</taxon>
        <taxon>Hologalegina</taxon>
        <taxon>IRL clade</taxon>
        <taxon>Trifolieae</taxon>
        <taxon>Trifolium</taxon>
    </lineage>
</organism>
<dbReference type="Proteomes" id="UP000265520">
    <property type="component" value="Unassembled WGS sequence"/>
</dbReference>
<name>A0A392T4T4_9FABA</name>
<keyword evidence="2" id="KW-1185">Reference proteome</keyword>
<accession>A0A392T4T4</accession>
<dbReference type="AlphaFoldDB" id="A0A392T4T4"/>